<dbReference type="Proteomes" id="UP000323011">
    <property type="component" value="Unassembled WGS sequence"/>
</dbReference>
<proteinExistence type="predicted"/>
<comment type="caution">
    <text evidence="2">The sequence shown here is derived from an EMBL/GenBank/DDBJ whole genome shotgun (WGS) entry which is preliminary data.</text>
</comment>
<evidence type="ECO:0000313" key="2">
    <source>
        <dbReference type="EMBL" id="KAA0146621.1"/>
    </source>
</evidence>
<reference evidence="2 3" key="1">
    <citation type="submission" date="2019-07" db="EMBL/GenBank/DDBJ databases">
        <title>Genomes of Cafeteria roenbergensis.</title>
        <authorList>
            <person name="Fischer M.G."/>
            <person name="Hackl T."/>
            <person name="Roman M."/>
        </authorList>
    </citation>
    <scope>NUCLEOTIDE SEQUENCE [LARGE SCALE GENOMIC DNA]</scope>
    <source>
        <strain evidence="2 3">BVI</strain>
    </source>
</reference>
<sequence>MLATGLGPGTTAEDQKPAFRLQLQDKASGEDTENRQGAVTSSAAKPSLPPKSAGGLADGGAKAACSCAPVPQAVECTPSPKPTTVAKVTDGGSSGSEARPYVPDTSKMLKCATANDIRVGVRRPVGAAGGAMVKPPRAVWAFTVGEAKHQLGMDARYDNPAPFVAAAWRRLGYEPLVIVVAQDEAHAARLQGEDADGVEPLLELRAMGVEVHVTAPPPRYSPQLTGQLVRIAAPAAAPLWDAETVVTTDADMMPLSARYLQQGRRDSMVVYNYGIISDQFAMCYIQAPSRLWREFLGIPATKPYETFPEAVAATFGQAPAPHWAMDQVEVTKKITNWGKWQLEGQRVPVATFPGWRLDRISPPSTFHQHVDNWRDCKEDAIDHHMHYIMPGECGGEAAKSLTRVVELLFDAQDAAALLRYLKRVTCDAGGSAKS</sequence>
<protein>
    <submittedName>
        <fullName evidence="2">Uncharacterized protein</fullName>
    </submittedName>
</protein>
<feature type="region of interest" description="Disordered" evidence="1">
    <location>
        <begin position="23"/>
        <end position="60"/>
    </location>
</feature>
<evidence type="ECO:0000256" key="1">
    <source>
        <dbReference type="SAM" id="MobiDB-lite"/>
    </source>
</evidence>
<accession>A0A5A8C444</accession>
<organism evidence="2 3">
    <name type="scientific">Cafeteria roenbergensis</name>
    <name type="common">Marine flagellate</name>
    <dbReference type="NCBI Taxonomy" id="33653"/>
    <lineage>
        <taxon>Eukaryota</taxon>
        <taxon>Sar</taxon>
        <taxon>Stramenopiles</taxon>
        <taxon>Bigyra</taxon>
        <taxon>Opalozoa</taxon>
        <taxon>Bicosoecida</taxon>
        <taxon>Cafeteriaceae</taxon>
        <taxon>Cafeteria</taxon>
    </lineage>
</organism>
<gene>
    <name evidence="2" type="ORF">FNF29_07954</name>
</gene>
<dbReference type="AlphaFoldDB" id="A0A5A8C444"/>
<name>A0A5A8C444_CAFRO</name>
<feature type="region of interest" description="Disordered" evidence="1">
    <location>
        <begin position="79"/>
        <end position="102"/>
    </location>
</feature>
<keyword evidence="3" id="KW-1185">Reference proteome</keyword>
<feature type="compositionally biased region" description="Low complexity" evidence="1">
    <location>
        <begin position="41"/>
        <end position="60"/>
    </location>
</feature>
<evidence type="ECO:0000313" key="3">
    <source>
        <dbReference type="Proteomes" id="UP000323011"/>
    </source>
</evidence>
<dbReference type="EMBL" id="VLTN01000082">
    <property type="protein sequence ID" value="KAA0146621.1"/>
    <property type="molecule type" value="Genomic_DNA"/>
</dbReference>